<dbReference type="CDD" id="cd09641">
    <property type="entry name" value="Cas3''_I"/>
    <property type="match status" value="1"/>
</dbReference>
<evidence type="ECO:0000256" key="2">
    <source>
        <dbReference type="ARBA" id="ARBA00009046"/>
    </source>
</evidence>
<dbReference type="InterPro" id="IPR011545">
    <property type="entry name" value="DEAD/DEAH_box_helicase_dom"/>
</dbReference>
<evidence type="ECO:0000313" key="12">
    <source>
        <dbReference type="EMBL" id="PWR24356.1"/>
    </source>
</evidence>
<dbReference type="GO" id="GO:0003676">
    <property type="term" value="F:nucleic acid binding"/>
    <property type="evidence" value="ECO:0007669"/>
    <property type="project" value="InterPro"/>
</dbReference>
<dbReference type="CDD" id="cd17930">
    <property type="entry name" value="DEXHc_cas3"/>
    <property type="match status" value="1"/>
</dbReference>
<dbReference type="RefSeq" id="WP_109905108.1">
    <property type="nucleotide sequence ID" value="NZ_QGLE01000004.1"/>
</dbReference>
<organism evidence="12 13">
    <name type="scientific">Zavarzinia aquatilis</name>
    <dbReference type="NCBI Taxonomy" id="2211142"/>
    <lineage>
        <taxon>Bacteria</taxon>
        <taxon>Pseudomonadati</taxon>
        <taxon>Pseudomonadota</taxon>
        <taxon>Alphaproteobacteria</taxon>
        <taxon>Rhodospirillales</taxon>
        <taxon>Zavarziniaceae</taxon>
        <taxon>Zavarzinia</taxon>
    </lineage>
</organism>
<dbReference type="InterPro" id="IPR014001">
    <property type="entry name" value="Helicase_ATP-bd"/>
</dbReference>
<keyword evidence="13" id="KW-1185">Reference proteome</keyword>
<dbReference type="InterPro" id="IPR054712">
    <property type="entry name" value="Cas3-like_dom"/>
</dbReference>
<evidence type="ECO:0000256" key="6">
    <source>
        <dbReference type="ARBA" id="ARBA00022801"/>
    </source>
</evidence>
<dbReference type="Pfam" id="PF00270">
    <property type="entry name" value="DEAD"/>
    <property type="match status" value="1"/>
</dbReference>
<comment type="caution">
    <text evidence="12">The sequence shown here is derived from an EMBL/GenBank/DDBJ whole genome shotgun (WGS) entry which is preliminary data.</text>
</comment>
<evidence type="ECO:0000259" key="10">
    <source>
        <dbReference type="PROSITE" id="PS51192"/>
    </source>
</evidence>
<dbReference type="Proteomes" id="UP000245461">
    <property type="component" value="Unassembled WGS sequence"/>
</dbReference>
<dbReference type="GO" id="GO:0004386">
    <property type="term" value="F:helicase activity"/>
    <property type="evidence" value="ECO:0007669"/>
    <property type="project" value="UniProtKB-KW"/>
</dbReference>
<keyword evidence="7" id="KW-0347">Helicase</keyword>
<evidence type="ECO:0000256" key="8">
    <source>
        <dbReference type="ARBA" id="ARBA00022840"/>
    </source>
</evidence>
<dbReference type="NCBIfam" id="TIGR01587">
    <property type="entry name" value="cas3_core"/>
    <property type="match status" value="1"/>
</dbReference>
<dbReference type="InterPro" id="IPR006674">
    <property type="entry name" value="HD_domain"/>
</dbReference>
<dbReference type="Gene3D" id="3.40.50.300">
    <property type="entry name" value="P-loop containing nucleotide triphosphate hydrolases"/>
    <property type="match status" value="2"/>
</dbReference>
<dbReference type="InterPro" id="IPR006483">
    <property type="entry name" value="CRISPR-assoc_Cas3_HD"/>
</dbReference>
<evidence type="ECO:0000256" key="5">
    <source>
        <dbReference type="ARBA" id="ARBA00022741"/>
    </source>
</evidence>
<proteinExistence type="inferred from homology"/>
<keyword evidence="4" id="KW-0479">Metal-binding</keyword>
<accession>A0A317EDL5</accession>
<dbReference type="GO" id="GO:0004519">
    <property type="term" value="F:endonuclease activity"/>
    <property type="evidence" value="ECO:0007669"/>
    <property type="project" value="UniProtKB-KW"/>
</dbReference>
<keyword evidence="9" id="KW-0051">Antiviral defense</keyword>
<dbReference type="SUPFAM" id="SSF109604">
    <property type="entry name" value="HD-domain/PDEase-like"/>
    <property type="match status" value="1"/>
</dbReference>
<dbReference type="GO" id="GO:0016787">
    <property type="term" value="F:hydrolase activity"/>
    <property type="evidence" value="ECO:0007669"/>
    <property type="project" value="UniProtKB-KW"/>
</dbReference>
<keyword evidence="8" id="KW-0067">ATP-binding</keyword>
<dbReference type="NCBIfam" id="TIGR01596">
    <property type="entry name" value="cas3_HD"/>
    <property type="match status" value="1"/>
</dbReference>
<evidence type="ECO:0000256" key="7">
    <source>
        <dbReference type="ARBA" id="ARBA00022806"/>
    </source>
</evidence>
<dbReference type="SMART" id="SM00487">
    <property type="entry name" value="DEXDc"/>
    <property type="match status" value="1"/>
</dbReference>
<dbReference type="InterPro" id="IPR038257">
    <property type="entry name" value="CRISPR-assoc_Cas3_HD_sf"/>
</dbReference>
<dbReference type="Pfam" id="PF01966">
    <property type="entry name" value="HD"/>
    <property type="match status" value="1"/>
</dbReference>
<evidence type="ECO:0000313" key="13">
    <source>
        <dbReference type="Proteomes" id="UP000245461"/>
    </source>
</evidence>
<keyword evidence="12" id="KW-0255">Endonuclease</keyword>
<feature type="domain" description="Helicase ATP-binding" evidence="10">
    <location>
        <begin position="240"/>
        <end position="429"/>
    </location>
</feature>
<comment type="similarity">
    <text evidence="2">In the central section; belongs to the CRISPR-associated helicase Cas3 family.</text>
</comment>
<dbReference type="OrthoDB" id="9810236at2"/>
<keyword evidence="3" id="KW-0540">Nuclease</keyword>
<dbReference type="GO" id="GO:0051607">
    <property type="term" value="P:defense response to virus"/>
    <property type="evidence" value="ECO:0007669"/>
    <property type="project" value="UniProtKB-KW"/>
</dbReference>
<feature type="domain" description="HD Cas3-type" evidence="11">
    <location>
        <begin position="12"/>
        <end position="181"/>
    </location>
</feature>
<keyword evidence="5" id="KW-0547">Nucleotide-binding</keyword>
<comment type="similarity">
    <text evidence="1">In the N-terminal section; belongs to the CRISPR-associated nuclease Cas3-HD family.</text>
</comment>
<dbReference type="InterPro" id="IPR006474">
    <property type="entry name" value="Helicase_Cas3_CRISPR-ass_core"/>
</dbReference>
<dbReference type="EMBL" id="QGLE01000004">
    <property type="protein sequence ID" value="PWR24356.1"/>
    <property type="molecule type" value="Genomic_DNA"/>
</dbReference>
<evidence type="ECO:0000256" key="4">
    <source>
        <dbReference type="ARBA" id="ARBA00022723"/>
    </source>
</evidence>
<evidence type="ECO:0000256" key="9">
    <source>
        <dbReference type="ARBA" id="ARBA00023118"/>
    </source>
</evidence>
<dbReference type="InterPro" id="IPR027417">
    <property type="entry name" value="P-loop_NTPase"/>
</dbReference>
<dbReference type="PROSITE" id="PS51192">
    <property type="entry name" value="HELICASE_ATP_BIND_1"/>
    <property type="match status" value="1"/>
</dbReference>
<dbReference type="GO" id="GO:0046872">
    <property type="term" value="F:metal ion binding"/>
    <property type="evidence" value="ECO:0007669"/>
    <property type="project" value="UniProtKB-KW"/>
</dbReference>
<evidence type="ECO:0000256" key="3">
    <source>
        <dbReference type="ARBA" id="ARBA00022722"/>
    </source>
</evidence>
<protein>
    <submittedName>
        <fullName evidence="12">CRISPR-associated helicase/endonuclease Cas3</fullName>
    </submittedName>
</protein>
<sequence length="759" mass="82039">MKFYAHSREGQDKALWEPLADHLRRTALLGARFARAFGLDDLGHAIGLLHDIGKYAAAFQRRIEGAAISVDHATPGAWAARRVFGAEVGVLLAYGIAGHHAGLPDGGDGAGDLLDRLRRLDKRLPDGFEAWEKADLPLLTKTAARLAFRGFADDRRLGDDLYRRAFLIRMLFSCLVDADFLATEHFYDKGKARRRRRDPSAGQMACLSEALARHMAGMGRGAASPLIAGWRTRILAACREGAPSKPGVFTLDVPTGGGKTLASLAFALDHAAAHGLDRVIYAIPYTSIIEQTADVFRKALREAGDDVVLEHHSAAEVPPSREEEGIGPSRLRLATENWDAPVVVTTTVQLFDSLHADRPSRCRKLHNLARSVIVLDEAQALPIDRLAPCLAALKALVQDYGASLLLCSATLPGLDRTAGLKVRLPQAAPLIPAAMTGDMAAAFRRVTVRDRGAIDDETLVAEMMAAHQVLTIVDSRAHARDLFNGLTADGANFHLSAAMCPAHRRAVLAEVKGRLTEGLPCRLVSTTVIEAGVDVSFPHVWRALAGIDSIAQAAGRCNRHGEGETLGDVAIFHPTRADAIPKPLADLRRRAGLGAEVLRHHADPLSPAAIDNYFERLFTLNEDQDRDRCWADMAKAPGLDCLPFRTVASRFSLIDDGGEPVIVPFDDEARGLIARLAAALASPVLPRRLPLDLLRRLQAFTVSVFSRQKLIEAGGAMVLDPRNDPEGRFVVLADGPAYDISVGFRPDLAGVRSSEGNVL</sequence>
<keyword evidence="6" id="KW-0378">Hydrolase</keyword>
<dbReference type="GO" id="GO:0005524">
    <property type="term" value="F:ATP binding"/>
    <property type="evidence" value="ECO:0007669"/>
    <property type="project" value="UniProtKB-KW"/>
</dbReference>
<evidence type="ECO:0000256" key="1">
    <source>
        <dbReference type="ARBA" id="ARBA00006847"/>
    </source>
</evidence>
<dbReference type="PROSITE" id="PS51643">
    <property type="entry name" value="HD_CAS3"/>
    <property type="match status" value="1"/>
</dbReference>
<dbReference type="SUPFAM" id="SSF52540">
    <property type="entry name" value="P-loop containing nucleoside triphosphate hydrolases"/>
    <property type="match status" value="1"/>
</dbReference>
<evidence type="ECO:0000259" key="11">
    <source>
        <dbReference type="PROSITE" id="PS51643"/>
    </source>
</evidence>
<name>A0A317EDL5_9PROT</name>
<dbReference type="Pfam" id="PF22590">
    <property type="entry name" value="Cas3-like_C_2"/>
    <property type="match status" value="1"/>
</dbReference>
<dbReference type="AlphaFoldDB" id="A0A317EDL5"/>
<dbReference type="Gene3D" id="1.10.3210.30">
    <property type="match status" value="1"/>
</dbReference>
<reference evidence="12 13" key="1">
    <citation type="submission" date="2018-05" db="EMBL/GenBank/DDBJ databases">
        <title>Zavarzinia sp. HR-AS.</title>
        <authorList>
            <person name="Lee Y."/>
            <person name="Jeon C.O."/>
        </authorList>
    </citation>
    <scope>NUCLEOTIDE SEQUENCE [LARGE SCALE GENOMIC DNA]</scope>
    <source>
        <strain evidence="12 13">HR-AS</strain>
    </source>
</reference>
<gene>
    <name evidence="12" type="ORF">DKG74_09615</name>
</gene>